<sequence>HSADLFPSQKQSRPTIEEKFLITYMILSSMEAIQG</sequence>
<reference evidence="1" key="1">
    <citation type="journal article" date="2014" name="Front. Microbiol.">
        <title>High frequency of phylogenetically diverse reductive dehalogenase-homologous genes in deep subseafloor sedimentary metagenomes.</title>
        <authorList>
            <person name="Kawai M."/>
            <person name="Futagami T."/>
            <person name="Toyoda A."/>
            <person name="Takaki Y."/>
            <person name="Nishi S."/>
            <person name="Hori S."/>
            <person name="Arai W."/>
            <person name="Tsubouchi T."/>
            <person name="Morono Y."/>
            <person name="Uchiyama I."/>
            <person name="Ito T."/>
            <person name="Fujiyama A."/>
            <person name="Inagaki F."/>
            <person name="Takami H."/>
        </authorList>
    </citation>
    <scope>NUCLEOTIDE SEQUENCE</scope>
    <source>
        <strain evidence="1">Expedition CK06-06</strain>
    </source>
</reference>
<dbReference type="AlphaFoldDB" id="X1G4A4"/>
<evidence type="ECO:0000313" key="1">
    <source>
        <dbReference type="EMBL" id="GAH52751.1"/>
    </source>
</evidence>
<protein>
    <submittedName>
        <fullName evidence="1">Uncharacterized protein</fullName>
    </submittedName>
</protein>
<organism evidence="1">
    <name type="scientific">marine sediment metagenome</name>
    <dbReference type="NCBI Taxonomy" id="412755"/>
    <lineage>
        <taxon>unclassified sequences</taxon>
        <taxon>metagenomes</taxon>
        <taxon>ecological metagenomes</taxon>
    </lineage>
</organism>
<dbReference type="EMBL" id="BARU01016801">
    <property type="protein sequence ID" value="GAH52751.1"/>
    <property type="molecule type" value="Genomic_DNA"/>
</dbReference>
<name>X1G4A4_9ZZZZ</name>
<accession>X1G4A4</accession>
<gene>
    <name evidence="1" type="ORF">S03H2_27906</name>
</gene>
<feature type="non-terminal residue" evidence="1">
    <location>
        <position position="1"/>
    </location>
</feature>
<comment type="caution">
    <text evidence="1">The sequence shown here is derived from an EMBL/GenBank/DDBJ whole genome shotgun (WGS) entry which is preliminary data.</text>
</comment>
<proteinExistence type="predicted"/>